<dbReference type="Proteomes" id="UP000027059">
    <property type="component" value="Chromosome"/>
</dbReference>
<gene>
    <name evidence="1" type="ORF">Y981_12585</name>
</gene>
<organism evidence="1 2">
    <name type="scientific">Leptospirillum ferriphilum YSK</name>
    <dbReference type="NCBI Taxonomy" id="1441628"/>
    <lineage>
        <taxon>Bacteria</taxon>
        <taxon>Pseudomonadati</taxon>
        <taxon>Nitrospirota</taxon>
        <taxon>Nitrospiria</taxon>
        <taxon>Nitrospirales</taxon>
        <taxon>Nitrospiraceae</taxon>
        <taxon>Leptospirillum</taxon>
    </lineage>
</organism>
<dbReference type="KEGG" id="lfp:Y981_12585"/>
<dbReference type="HOGENOM" id="CLU_2585409_0_0_0"/>
<evidence type="ECO:0000313" key="2">
    <source>
        <dbReference type="Proteomes" id="UP000027059"/>
    </source>
</evidence>
<keyword evidence="2" id="KW-1185">Reference proteome</keyword>
<dbReference type="RefSeq" id="WP_023524574.1">
    <property type="nucleotide sequence ID" value="NZ_CP007243.1"/>
</dbReference>
<accession>A0A059Y1F6</accession>
<reference evidence="2" key="1">
    <citation type="submission" date="2014-02" db="EMBL/GenBank/DDBJ databases">
        <title>Complete genome sequence and comparative genomic analysis of the nitrogen-fixing bacterium Leptospirillum ferriphilum YSK.</title>
        <authorList>
            <person name="Guo X."/>
            <person name="Yin H."/>
            <person name="Liang Y."/>
            <person name="Hu Q."/>
            <person name="Ma L."/>
            <person name="Xiao Y."/>
            <person name="Zhang X."/>
            <person name="Qiu G."/>
            <person name="Liu X."/>
        </authorList>
    </citation>
    <scope>NUCLEOTIDE SEQUENCE [LARGE SCALE GENOMIC DNA]</scope>
    <source>
        <strain evidence="2">YSK</strain>
    </source>
</reference>
<dbReference type="OrthoDB" id="9799711at2"/>
<dbReference type="AlphaFoldDB" id="A0A059Y1F6"/>
<dbReference type="EMBL" id="CP007243">
    <property type="protein sequence ID" value="AIA31272.1"/>
    <property type="molecule type" value="Genomic_DNA"/>
</dbReference>
<reference evidence="1 2" key="2">
    <citation type="journal article" date="2015" name="Biomed. Res. Int.">
        <title>Effects of Arsenite Resistance on the Growth and Functional Gene Expression of Leptospirillum ferriphilum and Acidithiobacillus thiooxidans in Pure Culture and Coculture.</title>
        <authorList>
            <person name="Jiang H."/>
            <person name="Liang Y."/>
            <person name="Yin H."/>
            <person name="Xiao Y."/>
            <person name="Guo X."/>
            <person name="Xu Y."/>
            <person name="Hu Q."/>
            <person name="Liu H."/>
            <person name="Liu X."/>
        </authorList>
    </citation>
    <scope>NUCLEOTIDE SEQUENCE [LARGE SCALE GENOMIC DNA]</scope>
    <source>
        <strain evidence="1 2">YSK</strain>
    </source>
</reference>
<name>A0A059Y1F6_9BACT</name>
<evidence type="ECO:0000313" key="1">
    <source>
        <dbReference type="EMBL" id="AIA31272.1"/>
    </source>
</evidence>
<proteinExistence type="predicted"/>
<protein>
    <submittedName>
        <fullName evidence="1">Uncharacterized protein</fullName>
    </submittedName>
</protein>
<sequence>MEPIEINDPALIQNMLKAIVLTGKGFTTDCLLVDVFEAGMSYPDYFKAMGEDPTAYYEGKAPAWESYHLRQGKKVFMVYGMGQRGRRMQFTETP</sequence>